<evidence type="ECO:0000313" key="2">
    <source>
        <dbReference type="Proteomes" id="UP001239111"/>
    </source>
</evidence>
<protein>
    <submittedName>
        <fullName evidence="1">Uncharacterized protein</fullName>
    </submittedName>
</protein>
<accession>A0ACC2P1H7</accession>
<name>A0ACC2P1H7_9HYME</name>
<dbReference type="EMBL" id="CM056742">
    <property type="protein sequence ID" value="KAJ8677212.1"/>
    <property type="molecule type" value="Genomic_DNA"/>
</dbReference>
<dbReference type="Proteomes" id="UP001239111">
    <property type="component" value="Chromosome 2"/>
</dbReference>
<proteinExistence type="predicted"/>
<evidence type="ECO:0000313" key="1">
    <source>
        <dbReference type="EMBL" id="KAJ8677212.1"/>
    </source>
</evidence>
<reference evidence="1" key="1">
    <citation type="submission" date="2023-04" db="EMBL/GenBank/DDBJ databases">
        <title>A chromosome-level genome assembly of the parasitoid wasp Eretmocerus hayati.</title>
        <authorList>
            <person name="Zhong Y."/>
            <person name="Liu S."/>
            <person name="Liu Y."/>
        </authorList>
    </citation>
    <scope>NUCLEOTIDE SEQUENCE</scope>
    <source>
        <strain evidence="1">ZJU_SS_LIU_2023</strain>
    </source>
</reference>
<keyword evidence="2" id="KW-1185">Reference proteome</keyword>
<gene>
    <name evidence="1" type="ORF">QAD02_012999</name>
</gene>
<comment type="caution">
    <text evidence="1">The sequence shown here is derived from an EMBL/GenBank/DDBJ whole genome shotgun (WGS) entry which is preliminary data.</text>
</comment>
<organism evidence="1 2">
    <name type="scientific">Eretmocerus hayati</name>
    <dbReference type="NCBI Taxonomy" id="131215"/>
    <lineage>
        <taxon>Eukaryota</taxon>
        <taxon>Metazoa</taxon>
        <taxon>Ecdysozoa</taxon>
        <taxon>Arthropoda</taxon>
        <taxon>Hexapoda</taxon>
        <taxon>Insecta</taxon>
        <taxon>Pterygota</taxon>
        <taxon>Neoptera</taxon>
        <taxon>Endopterygota</taxon>
        <taxon>Hymenoptera</taxon>
        <taxon>Apocrita</taxon>
        <taxon>Proctotrupomorpha</taxon>
        <taxon>Chalcidoidea</taxon>
        <taxon>Aphelinidae</taxon>
        <taxon>Aphelininae</taxon>
        <taxon>Eretmocerus</taxon>
    </lineage>
</organism>
<sequence>MDGDGLLKKEKNKSLLIHELEKKAPPDIIDRDSQIETASIVDVMLVLRQIKWKGLETFKHLANSFCDRIILRAGMQNTKIIDFVFDSYFEDSPKHSERFRRKKSDSINYHKIEEEIILPKQEDTFWGSSHDKILLQKFL</sequence>